<protein>
    <recommendedName>
        <fullName evidence="4">Secreted protein</fullName>
    </recommendedName>
</protein>
<sequence length="278" mass="31162">MLLLERLHFVRCRICCWVIVLSLAMPRLYDEGFCFAGCCMLKDSSSRVECLRIPSGWESESAVVLAMRANRSVLGGLDARPPKVPVSHVWAYRDVPDDALAVLLFVRHARRLWTLLNKAVPNCLDGVFNYPLYLRKLGFVLCLLDLLETPRLWIVEAALDCPGACCGGGLVLTQMTRSVPTSLDRVTHYGDLGVNFNQGGPSVRRLPRLCWCELQPRMPQCTSLGNAYRGWMMSEVVSVRALNANAPVFIVDVIHGGRFVQPSPLTVSCRQCQLKWLR</sequence>
<evidence type="ECO:0000256" key="1">
    <source>
        <dbReference type="SAM" id="SignalP"/>
    </source>
</evidence>
<proteinExistence type="predicted"/>
<reference evidence="2 3" key="1">
    <citation type="submission" date="2017-11" db="EMBL/GenBank/DDBJ databases">
        <title>De-novo sequencing of pomegranate (Punica granatum L.) genome.</title>
        <authorList>
            <person name="Akparov Z."/>
            <person name="Amiraslanov A."/>
            <person name="Hajiyeva S."/>
            <person name="Abbasov M."/>
            <person name="Kaur K."/>
            <person name="Hamwieh A."/>
            <person name="Solovyev V."/>
            <person name="Salamov A."/>
            <person name="Braich B."/>
            <person name="Kosarev P."/>
            <person name="Mahmoud A."/>
            <person name="Hajiyev E."/>
            <person name="Babayeva S."/>
            <person name="Izzatullayeva V."/>
            <person name="Mammadov A."/>
            <person name="Mammadov A."/>
            <person name="Sharifova S."/>
            <person name="Ojaghi J."/>
            <person name="Eynullazada K."/>
            <person name="Bayramov B."/>
            <person name="Abdulazimova A."/>
            <person name="Shahmuradov I."/>
        </authorList>
    </citation>
    <scope>NUCLEOTIDE SEQUENCE [LARGE SCALE GENOMIC DNA]</scope>
    <source>
        <strain evidence="3">cv. AG2017</strain>
        <tissue evidence="2">Leaf</tissue>
    </source>
</reference>
<dbReference type="AlphaFoldDB" id="A0A2I0KDK3"/>
<gene>
    <name evidence="2" type="ORF">CRG98_013292</name>
</gene>
<evidence type="ECO:0008006" key="4">
    <source>
        <dbReference type="Google" id="ProtNLM"/>
    </source>
</evidence>
<dbReference type="EMBL" id="PGOL01000679">
    <property type="protein sequence ID" value="PKI66330.1"/>
    <property type="molecule type" value="Genomic_DNA"/>
</dbReference>
<accession>A0A2I0KDK3</accession>
<name>A0A2I0KDK3_PUNGR</name>
<dbReference type="Proteomes" id="UP000233551">
    <property type="component" value="Unassembled WGS sequence"/>
</dbReference>
<evidence type="ECO:0000313" key="3">
    <source>
        <dbReference type="Proteomes" id="UP000233551"/>
    </source>
</evidence>
<keyword evidence="1" id="KW-0732">Signal</keyword>
<keyword evidence="3" id="KW-1185">Reference proteome</keyword>
<feature type="chain" id="PRO_5014183502" description="Secreted protein" evidence="1">
    <location>
        <begin position="31"/>
        <end position="278"/>
    </location>
</feature>
<comment type="caution">
    <text evidence="2">The sequence shown here is derived from an EMBL/GenBank/DDBJ whole genome shotgun (WGS) entry which is preliminary data.</text>
</comment>
<feature type="signal peptide" evidence="1">
    <location>
        <begin position="1"/>
        <end position="30"/>
    </location>
</feature>
<organism evidence="2 3">
    <name type="scientific">Punica granatum</name>
    <name type="common">Pomegranate</name>
    <dbReference type="NCBI Taxonomy" id="22663"/>
    <lineage>
        <taxon>Eukaryota</taxon>
        <taxon>Viridiplantae</taxon>
        <taxon>Streptophyta</taxon>
        <taxon>Embryophyta</taxon>
        <taxon>Tracheophyta</taxon>
        <taxon>Spermatophyta</taxon>
        <taxon>Magnoliopsida</taxon>
        <taxon>eudicotyledons</taxon>
        <taxon>Gunneridae</taxon>
        <taxon>Pentapetalae</taxon>
        <taxon>rosids</taxon>
        <taxon>malvids</taxon>
        <taxon>Myrtales</taxon>
        <taxon>Lythraceae</taxon>
        <taxon>Punica</taxon>
    </lineage>
</organism>
<evidence type="ECO:0000313" key="2">
    <source>
        <dbReference type="EMBL" id="PKI66330.1"/>
    </source>
</evidence>